<evidence type="ECO:0000256" key="10">
    <source>
        <dbReference type="ARBA" id="ARBA00023136"/>
    </source>
</evidence>
<evidence type="ECO:0000256" key="11">
    <source>
        <dbReference type="PROSITE-ProRule" id="PRU00221"/>
    </source>
</evidence>
<dbReference type="PROSITE" id="PS50294">
    <property type="entry name" value="WD_REPEATS_REGION"/>
    <property type="match status" value="1"/>
</dbReference>
<dbReference type="Gene3D" id="2.130.10.10">
    <property type="entry name" value="YVTN repeat-like/Quinoprotein amine dehydrogenase"/>
    <property type="match status" value="1"/>
</dbReference>
<evidence type="ECO:0000313" key="13">
    <source>
        <dbReference type="Proteomes" id="UP000694867"/>
    </source>
</evidence>
<proteinExistence type="predicted"/>
<dbReference type="PROSITE" id="PS00678">
    <property type="entry name" value="WD_REPEATS_1"/>
    <property type="match status" value="1"/>
</dbReference>
<protein>
    <submittedName>
        <fullName evidence="14">Prolactin regulatory element-binding protein</fullName>
    </submittedName>
</protein>
<dbReference type="PANTHER" id="PTHR23284">
    <property type="entry name" value="PROLACTIN REGULATORY ELEMENT BINDING PROTEIN"/>
    <property type="match status" value="1"/>
</dbReference>
<dbReference type="PANTHER" id="PTHR23284:SF0">
    <property type="entry name" value="PROLACTIN REGULATORY ELEMENT-BINDING PROTEIN"/>
    <property type="match status" value="1"/>
</dbReference>
<keyword evidence="7" id="KW-0931">ER-Golgi transport</keyword>
<dbReference type="GeneID" id="100909298"/>
<keyword evidence="9 12" id="KW-1133">Transmembrane helix</keyword>
<dbReference type="KEGG" id="goe:100909298"/>
<reference evidence="14" key="1">
    <citation type="submission" date="2025-08" db="UniProtKB">
        <authorList>
            <consortium name="RefSeq"/>
        </authorList>
    </citation>
    <scope>IDENTIFICATION</scope>
</reference>
<evidence type="ECO:0000313" key="14">
    <source>
        <dbReference type="RefSeq" id="XP_003741021.1"/>
    </source>
</evidence>
<evidence type="ECO:0000256" key="3">
    <source>
        <dbReference type="ARBA" id="ARBA00022574"/>
    </source>
</evidence>
<keyword evidence="5" id="KW-0677">Repeat</keyword>
<evidence type="ECO:0000256" key="1">
    <source>
        <dbReference type="ARBA" id="ARBA00004389"/>
    </source>
</evidence>
<dbReference type="InterPro" id="IPR011047">
    <property type="entry name" value="Quinoprotein_ADH-like_sf"/>
</dbReference>
<evidence type="ECO:0000256" key="6">
    <source>
        <dbReference type="ARBA" id="ARBA00022824"/>
    </source>
</evidence>
<dbReference type="SUPFAM" id="SSF50998">
    <property type="entry name" value="Quinoprotein alcohol dehydrogenase-like"/>
    <property type="match status" value="1"/>
</dbReference>
<evidence type="ECO:0000256" key="12">
    <source>
        <dbReference type="SAM" id="Phobius"/>
    </source>
</evidence>
<dbReference type="GO" id="GO:0003400">
    <property type="term" value="P:regulation of COPII vesicle coating"/>
    <property type="evidence" value="ECO:0007669"/>
    <property type="project" value="TreeGrafter"/>
</dbReference>
<dbReference type="InterPro" id="IPR015943">
    <property type="entry name" value="WD40/YVTN_repeat-like_dom_sf"/>
</dbReference>
<evidence type="ECO:0000256" key="9">
    <source>
        <dbReference type="ARBA" id="ARBA00022989"/>
    </source>
</evidence>
<dbReference type="InterPro" id="IPR019775">
    <property type="entry name" value="WD40_repeat_CS"/>
</dbReference>
<keyword evidence="4 12" id="KW-0812">Transmembrane</keyword>
<organism evidence="13 14">
    <name type="scientific">Galendromus occidentalis</name>
    <name type="common">western predatory mite</name>
    <dbReference type="NCBI Taxonomy" id="34638"/>
    <lineage>
        <taxon>Eukaryota</taxon>
        <taxon>Metazoa</taxon>
        <taxon>Ecdysozoa</taxon>
        <taxon>Arthropoda</taxon>
        <taxon>Chelicerata</taxon>
        <taxon>Arachnida</taxon>
        <taxon>Acari</taxon>
        <taxon>Parasitiformes</taxon>
        <taxon>Mesostigmata</taxon>
        <taxon>Gamasina</taxon>
        <taxon>Phytoseioidea</taxon>
        <taxon>Phytoseiidae</taxon>
        <taxon>Typhlodrominae</taxon>
        <taxon>Galendromus</taxon>
    </lineage>
</organism>
<evidence type="ECO:0000256" key="7">
    <source>
        <dbReference type="ARBA" id="ARBA00022892"/>
    </source>
</evidence>
<evidence type="ECO:0000256" key="4">
    <source>
        <dbReference type="ARBA" id="ARBA00022692"/>
    </source>
</evidence>
<dbReference type="SMART" id="SM00320">
    <property type="entry name" value="WD40"/>
    <property type="match status" value="3"/>
</dbReference>
<feature type="transmembrane region" description="Helical" evidence="12">
    <location>
        <begin position="407"/>
        <end position="430"/>
    </location>
</feature>
<evidence type="ECO:0000256" key="5">
    <source>
        <dbReference type="ARBA" id="ARBA00022737"/>
    </source>
</evidence>
<keyword evidence="2" id="KW-0813">Transport</keyword>
<comment type="subcellular location">
    <subcellularLocation>
        <location evidence="1">Endoplasmic reticulum membrane</location>
        <topology evidence="1">Single-pass membrane protein</topology>
    </subcellularLocation>
</comment>
<dbReference type="RefSeq" id="XP_003741021.1">
    <property type="nucleotide sequence ID" value="XM_003740973.1"/>
</dbReference>
<dbReference type="GO" id="GO:0005789">
    <property type="term" value="C:endoplasmic reticulum membrane"/>
    <property type="evidence" value="ECO:0007669"/>
    <property type="project" value="UniProtKB-SubCell"/>
</dbReference>
<evidence type="ECO:0000256" key="2">
    <source>
        <dbReference type="ARBA" id="ARBA00022448"/>
    </source>
</evidence>
<dbReference type="InterPro" id="IPR001680">
    <property type="entry name" value="WD40_rpt"/>
</dbReference>
<dbReference type="PROSITE" id="PS50082">
    <property type="entry name" value="WD_REPEATS_2"/>
    <property type="match status" value="1"/>
</dbReference>
<accession>A0AAJ6QQW2</accession>
<keyword evidence="6" id="KW-0256">Endoplasmic reticulum</keyword>
<keyword evidence="3 11" id="KW-0853">WD repeat</keyword>
<dbReference type="GO" id="GO:0006888">
    <property type="term" value="P:endoplasmic reticulum to Golgi vesicle-mediated transport"/>
    <property type="evidence" value="ECO:0007669"/>
    <property type="project" value="TreeGrafter"/>
</dbReference>
<dbReference type="InterPro" id="IPR045260">
    <property type="entry name" value="Sec12-like"/>
</dbReference>
<keyword evidence="10 12" id="KW-0472">Membrane</keyword>
<name>A0AAJ6QQW2_9ACAR</name>
<dbReference type="AlphaFoldDB" id="A0AAJ6QQW2"/>
<keyword evidence="13" id="KW-1185">Reference proteome</keyword>
<evidence type="ECO:0000256" key="8">
    <source>
        <dbReference type="ARBA" id="ARBA00022927"/>
    </source>
</evidence>
<dbReference type="Proteomes" id="UP000694867">
    <property type="component" value="Unplaced"/>
</dbReference>
<dbReference type="GO" id="GO:0015031">
    <property type="term" value="P:protein transport"/>
    <property type="evidence" value="ECO:0007669"/>
    <property type="project" value="UniProtKB-KW"/>
</dbReference>
<dbReference type="GO" id="GO:0005085">
    <property type="term" value="F:guanyl-nucleotide exchange factor activity"/>
    <property type="evidence" value="ECO:0007669"/>
    <property type="project" value="InterPro"/>
</dbReference>
<feature type="repeat" description="WD" evidence="11">
    <location>
        <begin position="212"/>
        <end position="253"/>
    </location>
</feature>
<gene>
    <name evidence="14" type="primary">LOC100909298</name>
</gene>
<keyword evidence="8" id="KW-0653">Protein transport</keyword>
<sequence>MAPAKDRLVGRVDIPLYSINAVSERHVVVAGGGGKAKTGVANKIEVLEVVPEEKGTFTAEVVASYDTSDAVMNATVCQIKDSRHLFIAAGIEDMCEMYRMKYTIQTPKFSNGAVKNHEAPLENVANLRKRKAAAGDAEPARAQPNDRDANLNSLRLGFDITPEISFKSDFSEKNPFQKVVRFAPLKGVILTGGGDGYLRAWKSPTFNKVFEVKAHEGPIDDIAVSTQDESIVTIAKDGKASVWDFNGKRVLDLHVDLPVQDKYVYRNCRFGIVEGNKSVCRMFTLLNPAAYRRPPRPTYIVKWNPHKGFMPEKIKEAGVDCFSTMAVSDDGVFIGVGRLSGAVEIYISFSLERIYVCEKSHSTFVTGLTFLRSSRETRNLTQSDATLISISVDNKLKAHCIPPQSSMSVLGIVCFFICFMILVYIVLNVLGL</sequence>